<name>A0A6L7GJZ4_9SPHN</name>
<evidence type="ECO:0000256" key="1">
    <source>
        <dbReference type="SAM" id="MobiDB-lite"/>
    </source>
</evidence>
<sequence>MKLPNNAFVAILDGETFLLMKNTSSNESEPTLEKASNPDLDPTNFSAGVKHQDDGGQKTGSTDLNELAHAAAAANWLNTKAIAGAFDHIAIIADPKSLGEMRRHYHGELKSRLVGEIDKTLTGESTQRIEAAIAKA</sequence>
<evidence type="ECO:0000313" key="2">
    <source>
        <dbReference type="EMBL" id="MXP14971.1"/>
    </source>
</evidence>
<dbReference type="AlphaFoldDB" id="A0A6L7GJZ4"/>
<proteinExistence type="predicted"/>
<dbReference type="InterPro" id="IPR041374">
    <property type="entry name" value="BaeRF_family12"/>
</dbReference>
<keyword evidence="3" id="KW-1185">Reference proteome</keyword>
<organism evidence="2 3">
    <name type="scientific">Allopontixanthobacter confluentis</name>
    <dbReference type="NCBI Taxonomy" id="1849021"/>
    <lineage>
        <taxon>Bacteria</taxon>
        <taxon>Pseudomonadati</taxon>
        <taxon>Pseudomonadota</taxon>
        <taxon>Alphaproteobacteria</taxon>
        <taxon>Sphingomonadales</taxon>
        <taxon>Erythrobacteraceae</taxon>
        <taxon>Allopontixanthobacter</taxon>
    </lineage>
</organism>
<reference evidence="2 3" key="1">
    <citation type="submission" date="2019-12" db="EMBL/GenBank/DDBJ databases">
        <title>Genomic-based taxomic classification of the family Erythrobacteraceae.</title>
        <authorList>
            <person name="Xu L."/>
        </authorList>
    </citation>
    <scope>NUCLEOTIDE SEQUENCE [LARGE SCALE GENOMIC DNA]</scope>
    <source>
        <strain evidence="2 3">KCTC 52259</strain>
    </source>
</reference>
<protein>
    <submittedName>
        <fullName evidence="2">Attachment protein</fullName>
    </submittedName>
</protein>
<dbReference type="EMBL" id="WTYU01000002">
    <property type="protein sequence ID" value="MXP14971.1"/>
    <property type="molecule type" value="Genomic_DNA"/>
</dbReference>
<dbReference type="Pfam" id="PF18856">
    <property type="entry name" value="baeRF_family12"/>
    <property type="match status" value="1"/>
</dbReference>
<feature type="region of interest" description="Disordered" evidence="1">
    <location>
        <begin position="23"/>
        <end position="63"/>
    </location>
</feature>
<gene>
    <name evidence="2" type="ORF">GRI44_09455</name>
</gene>
<dbReference type="RefSeq" id="WP_160601563.1">
    <property type="nucleotide sequence ID" value="NZ_WTYU01000002.1"/>
</dbReference>
<comment type="caution">
    <text evidence="2">The sequence shown here is derived from an EMBL/GenBank/DDBJ whole genome shotgun (WGS) entry which is preliminary data.</text>
</comment>
<dbReference type="Proteomes" id="UP000473531">
    <property type="component" value="Unassembled WGS sequence"/>
</dbReference>
<dbReference type="OrthoDB" id="9812459at2"/>
<evidence type="ECO:0000313" key="3">
    <source>
        <dbReference type="Proteomes" id="UP000473531"/>
    </source>
</evidence>
<accession>A0A6L7GJZ4</accession>